<dbReference type="PANTHER" id="PTHR43161">
    <property type="entry name" value="SORBITOL DEHYDROGENASE"/>
    <property type="match status" value="1"/>
</dbReference>
<keyword evidence="9" id="KW-1185">Reference proteome</keyword>
<dbReference type="Proteomes" id="UP001150266">
    <property type="component" value="Unassembled WGS sequence"/>
</dbReference>
<dbReference type="InterPro" id="IPR002328">
    <property type="entry name" value="ADH_Zn_CS"/>
</dbReference>
<dbReference type="AlphaFoldDB" id="A0A9W9A2X7"/>
<comment type="similarity">
    <text evidence="2 6">Belongs to the zinc-containing alcohol dehydrogenase family.</text>
</comment>
<evidence type="ECO:0000256" key="1">
    <source>
        <dbReference type="ARBA" id="ARBA00001947"/>
    </source>
</evidence>
<feature type="domain" description="Enoyl reductase (ER)" evidence="7">
    <location>
        <begin position="9"/>
        <end position="378"/>
    </location>
</feature>
<keyword evidence="3 6" id="KW-0479">Metal-binding</keyword>
<dbReference type="GO" id="GO:0008270">
    <property type="term" value="F:zinc ion binding"/>
    <property type="evidence" value="ECO:0007669"/>
    <property type="project" value="InterPro"/>
</dbReference>
<keyword evidence="5" id="KW-0560">Oxidoreductase</keyword>
<dbReference type="Gene3D" id="3.40.50.720">
    <property type="entry name" value="NAD(P)-binding Rossmann-like Domain"/>
    <property type="match status" value="1"/>
</dbReference>
<dbReference type="Pfam" id="PF08240">
    <property type="entry name" value="ADH_N"/>
    <property type="match status" value="1"/>
</dbReference>
<evidence type="ECO:0000259" key="7">
    <source>
        <dbReference type="SMART" id="SM00829"/>
    </source>
</evidence>
<organism evidence="8 9">
    <name type="scientific">Lentinula aciculospora</name>
    <dbReference type="NCBI Taxonomy" id="153920"/>
    <lineage>
        <taxon>Eukaryota</taxon>
        <taxon>Fungi</taxon>
        <taxon>Dikarya</taxon>
        <taxon>Basidiomycota</taxon>
        <taxon>Agaricomycotina</taxon>
        <taxon>Agaricomycetes</taxon>
        <taxon>Agaricomycetidae</taxon>
        <taxon>Agaricales</taxon>
        <taxon>Marasmiineae</taxon>
        <taxon>Omphalotaceae</taxon>
        <taxon>Lentinula</taxon>
    </lineage>
</organism>
<evidence type="ECO:0000256" key="3">
    <source>
        <dbReference type="ARBA" id="ARBA00022723"/>
    </source>
</evidence>
<dbReference type="GO" id="GO:0006062">
    <property type="term" value="P:sorbitol catabolic process"/>
    <property type="evidence" value="ECO:0007669"/>
    <property type="project" value="TreeGrafter"/>
</dbReference>
<dbReference type="Gene3D" id="3.90.180.10">
    <property type="entry name" value="Medium-chain alcohol dehydrogenases, catalytic domain"/>
    <property type="match status" value="2"/>
</dbReference>
<dbReference type="InterPro" id="IPR036291">
    <property type="entry name" value="NAD(P)-bd_dom_sf"/>
</dbReference>
<dbReference type="InterPro" id="IPR013154">
    <property type="entry name" value="ADH-like_N"/>
</dbReference>
<dbReference type="PANTHER" id="PTHR43161:SF9">
    <property type="entry name" value="SORBITOL DEHYDROGENASE"/>
    <property type="match status" value="1"/>
</dbReference>
<evidence type="ECO:0000256" key="6">
    <source>
        <dbReference type="RuleBase" id="RU361277"/>
    </source>
</evidence>
<dbReference type="EMBL" id="JAOTPV010000021">
    <property type="protein sequence ID" value="KAJ4472129.1"/>
    <property type="molecule type" value="Genomic_DNA"/>
</dbReference>
<reference evidence="8" key="1">
    <citation type="submission" date="2022-08" db="EMBL/GenBank/DDBJ databases">
        <title>A Global Phylogenomic Analysis of the Shiitake Genus Lentinula.</title>
        <authorList>
            <consortium name="DOE Joint Genome Institute"/>
            <person name="Sierra-Patev S."/>
            <person name="Min B."/>
            <person name="Naranjo-Ortiz M."/>
            <person name="Looney B."/>
            <person name="Konkel Z."/>
            <person name="Slot J.C."/>
            <person name="Sakamoto Y."/>
            <person name="Steenwyk J.L."/>
            <person name="Rokas A."/>
            <person name="Carro J."/>
            <person name="Camarero S."/>
            <person name="Ferreira P."/>
            <person name="Molpeceres G."/>
            <person name="Ruiz-Duenas F.J."/>
            <person name="Serrano A."/>
            <person name="Henrissat B."/>
            <person name="Drula E."/>
            <person name="Hughes K.W."/>
            <person name="Mata J.L."/>
            <person name="Ishikawa N.K."/>
            <person name="Vargas-Isla R."/>
            <person name="Ushijima S."/>
            <person name="Smith C.A."/>
            <person name="Ahrendt S."/>
            <person name="Andreopoulos W."/>
            <person name="He G."/>
            <person name="Labutti K."/>
            <person name="Lipzen A."/>
            <person name="Ng V."/>
            <person name="Riley R."/>
            <person name="Sandor L."/>
            <person name="Barry K."/>
            <person name="Martinez A.T."/>
            <person name="Xiao Y."/>
            <person name="Gibbons J.G."/>
            <person name="Terashima K."/>
            <person name="Grigoriev I.V."/>
            <person name="Hibbett D.S."/>
        </authorList>
    </citation>
    <scope>NUCLEOTIDE SEQUENCE</scope>
    <source>
        <strain evidence="8">JLM2183</strain>
    </source>
</reference>
<dbReference type="SUPFAM" id="SSF50129">
    <property type="entry name" value="GroES-like"/>
    <property type="match status" value="1"/>
</dbReference>
<evidence type="ECO:0000313" key="8">
    <source>
        <dbReference type="EMBL" id="KAJ4472129.1"/>
    </source>
</evidence>
<evidence type="ECO:0000313" key="9">
    <source>
        <dbReference type="Proteomes" id="UP001150266"/>
    </source>
</evidence>
<evidence type="ECO:0000256" key="5">
    <source>
        <dbReference type="ARBA" id="ARBA00023002"/>
    </source>
</evidence>
<dbReference type="InterPro" id="IPR011032">
    <property type="entry name" value="GroES-like_sf"/>
</dbReference>
<evidence type="ECO:0000256" key="4">
    <source>
        <dbReference type="ARBA" id="ARBA00022833"/>
    </source>
</evidence>
<accession>A0A9W9A2X7</accession>
<dbReference type="SMART" id="SM00829">
    <property type="entry name" value="PKS_ER"/>
    <property type="match status" value="1"/>
</dbReference>
<dbReference type="InterPro" id="IPR013149">
    <property type="entry name" value="ADH-like_C"/>
</dbReference>
<dbReference type="Pfam" id="PF00107">
    <property type="entry name" value="ADH_zinc_N"/>
    <property type="match status" value="1"/>
</dbReference>
<gene>
    <name evidence="8" type="ORF">J3R30DRAFT_3298511</name>
</gene>
<name>A0A9W9A2X7_9AGAR</name>
<keyword evidence="4 6" id="KW-0862">Zinc</keyword>
<dbReference type="GO" id="GO:0003939">
    <property type="term" value="F:L-iditol 2-dehydrogenase (NAD+) activity"/>
    <property type="evidence" value="ECO:0007669"/>
    <property type="project" value="TreeGrafter"/>
</dbReference>
<dbReference type="OrthoDB" id="1879366at2759"/>
<sequence>MQASNYACVLTNALSVEVKEVPLPNVGREDVMVKIESTGICGSDVCWLVSLILRLLISADAEPIQLHLYNHFGFGKARMKSPNVLGHESAGTVVEVGPDVKDVAIGDRVCIEPTMFCRRCYNCKIGKTNVCRNFRQAGMEPTPGTLQQYYVCESDFVVKVPDSLSWEEAGCIQPLAIAVQLAKRAKFAAGQTVAVFGCGPLGALVMATARAYGVSKIIAIDISQKRVDFARSIWADYSFISPQKEVHQDYPDWAAAFKTEVMNDAGIDPLWGVDVAVEASGAESCMHAGVAFTRSGGTYIQAGLGRAINSFPTVEIVAKELDVLGSVRYTAGCFQTAIDLVASSKVDLKPLITAVFPLARSAEALEAVRKGDDLKVVIMNQQI</sequence>
<comment type="cofactor">
    <cofactor evidence="1 6">
        <name>Zn(2+)</name>
        <dbReference type="ChEBI" id="CHEBI:29105"/>
    </cofactor>
</comment>
<comment type="caution">
    <text evidence="8">The sequence shown here is derived from an EMBL/GenBank/DDBJ whole genome shotgun (WGS) entry which is preliminary data.</text>
</comment>
<protein>
    <submittedName>
        <fullName evidence="8">GroES-like protein</fullName>
    </submittedName>
</protein>
<dbReference type="PROSITE" id="PS00059">
    <property type="entry name" value="ADH_ZINC"/>
    <property type="match status" value="1"/>
</dbReference>
<dbReference type="InterPro" id="IPR020843">
    <property type="entry name" value="ER"/>
</dbReference>
<proteinExistence type="inferred from homology"/>
<dbReference type="SUPFAM" id="SSF51735">
    <property type="entry name" value="NAD(P)-binding Rossmann-fold domains"/>
    <property type="match status" value="1"/>
</dbReference>
<dbReference type="CDD" id="cd05285">
    <property type="entry name" value="sorbitol_DH"/>
    <property type="match status" value="1"/>
</dbReference>
<dbReference type="InterPro" id="IPR045306">
    <property type="entry name" value="SDH-like"/>
</dbReference>
<evidence type="ECO:0000256" key="2">
    <source>
        <dbReference type="ARBA" id="ARBA00008072"/>
    </source>
</evidence>